<reference evidence="1 2" key="1">
    <citation type="submission" date="2018-08" db="EMBL/GenBank/DDBJ databases">
        <authorList>
            <person name="Laetsch R D."/>
            <person name="Stevens L."/>
            <person name="Kumar S."/>
            <person name="Blaxter L. M."/>
        </authorList>
    </citation>
    <scope>NUCLEOTIDE SEQUENCE [LARGE SCALE GENOMIC DNA]</scope>
</reference>
<name>A0A3P7JS98_LITSI</name>
<dbReference type="EMBL" id="UYRX01003154">
    <property type="protein sequence ID" value="VDM93814.1"/>
    <property type="molecule type" value="Genomic_DNA"/>
</dbReference>
<accession>A0A3P7JS98</accession>
<proteinExistence type="predicted"/>
<feature type="non-terminal residue" evidence="1">
    <location>
        <position position="1"/>
    </location>
</feature>
<keyword evidence="2" id="KW-1185">Reference proteome</keyword>
<sequence length="35" mass="4285">YIWTRTEITMKAMELVQPTIRRTVRNYMIDDPQLT</sequence>
<organism evidence="1 2">
    <name type="scientific">Litomosoides sigmodontis</name>
    <name type="common">Filarial nematode worm</name>
    <dbReference type="NCBI Taxonomy" id="42156"/>
    <lineage>
        <taxon>Eukaryota</taxon>
        <taxon>Metazoa</taxon>
        <taxon>Ecdysozoa</taxon>
        <taxon>Nematoda</taxon>
        <taxon>Chromadorea</taxon>
        <taxon>Rhabditida</taxon>
        <taxon>Spirurina</taxon>
        <taxon>Spiruromorpha</taxon>
        <taxon>Filarioidea</taxon>
        <taxon>Onchocercidae</taxon>
        <taxon>Litomosoides</taxon>
    </lineage>
</organism>
<gene>
    <name evidence="1" type="ORF">NLS_LOCUS10246</name>
</gene>
<evidence type="ECO:0000313" key="1">
    <source>
        <dbReference type="EMBL" id="VDM93814.1"/>
    </source>
</evidence>
<evidence type="ECO:0000313" key="2">
    <source>
        <dbReference type="Proteomes" id="UP000277928"/>
    </source>
</evidence>
<dbReference type="Proteomes" id="UP000277928">
    <property type="component" value="Unassembled WGS sequence"/>
</dbReference>
<protein>
    <submittedName>
        <fullName evidence="1">Uncharacterized protein</fullName>
    </submittedName>
</protein>
<dbReference type="AlphaFoldDB" id="A0A3P7JS98"/>